<keyword evidence="7" id="KW-1185">Reference proteome</keyword>
<keyword evidence="1" id="KW-0805">Transcription regulation</keyword>
<dbReference type="Pfam" id="PF00440">
    <property type="entry name" value="TetR_N"/>
    <property type="match status" value="1"/>
</dbReference>
<dbReference type="GO" id="GO:0003700">
    <property type="term" value="F:DNA-binding transcription factor activity"/>
    <property type="evidence" value="ECO:0007669"/>
    <property type="project" value="TreeGrafter"/>
</dbReference>
<gene>
    <name evidence="6" type="ORF">M8542_34035</name>
</gene>
<dbReference type="InterPro" id="IPR023772">
    <property type="entry name" value="DNA-bd_HTH_TetR-type_CS"/>
</dbReference>
<evidence type="ECO:0000256" key="2">
    <source>
        <dbReference type="ARBA" id="ARBA00023125"/>
    </source>
</evidence>
<keyword evidence="3" id="KW-0804">Transcription</keyword>
<dbReference type="GO" id="GO:0000976">
    <property type="term" value="F:transcription cis-regulatory region binding"/>
    <property type="evidence" value="ECO:0007669"/>
    <property type="project" value="TreeGrafter"/>
</dbReference>
<accession>A0A9X2NFN2</accession>
<dbReference type="InterPro" id="IPR001647">
    <property type="entry name" value="HTH_TetR"/>
</dbReference>
<evidence type="ECO:0000313" key="6">
    <source>
        <dbReference type="EMBL" id="MCR6487859.1"/>
    </source>
</evidence>
<feature type="domain" description="HTH tetR-type" evidence="5">
    <location>
        <begin position="10"/>
        <end position="70"/>
    </location>
</feature>
<dbReference type="PANTHER" id="PTHR30055">
    <property type="entry name" value="HTH-TYPE TRANSCRIPTIONAL REGULATOR RUTR"/>
    <property type="match status" value="1"/>
</dbReference>
<dbReference type="PANTHER" id="PTHR30055:SF234">
    <property type="entry name" value="HTH-TYPE TRANSCRIPTIONAL REGULATOR BETI"/>
    <property type="match status" value="1"/>
</dbReference>
<dbReference type="AlphaFoldDB" id="A0A9X2NFN2"/>
<evidence type="ECO:0000256" key="1">
    <source>
        <dbReference type="ARBA" id="ARBA00023015"/>
    </source>
</evidence>
<dbReference type="PROSITE" id="PS01081">
    <property type="entry name" value="HTH_TETR_1"/>
    <property type="match status" value="1"/>
</dbReference>
<name>A0A9X2NFN2_9PSEU</name>
<feature type="DNA-binding region" description="H-T-H motif" evidence="4">
    <location>
        <begin position="33"/>
        <end position="52"/>
    </location>
</feature>
<comment type="caution">
    <text evidence="6">The sequence shown here is derived from an EMBL/GenBank/DDBJ whole genome shotgun (WGS) entry which is preliminary data.</text>
</comment>
<dbReference type="PRINTS" id="PR00455">
    <property type="entry name" value="HTHTETR"/>
</dbReference>
<dbReference type="EMBL" id="JAMXQV010000021">
    <property type="protein sequence ID" value="MCR6487859.1"/>
    <property type="molecule type" value="Genomic_DNA"/>
</dbReference>
<dbReference type="PROSITE" id="PS50977">
    <property type="entry name" value="HTH_TETR_2"/>
    <property type="match status" value="1"/>
</dbReference>
<dbReference type="Proteomes" id="UP001144096">
    <property type="component" value="Unassembled WGS sequence"/>
</dbReference>
<sequence length="190" mass="21471">MVSTRAAQAERTRQAVLDTARDLFLEHGFDATSLQHIADTMGVTKANVYYYFKTKIAILEALLAPTVDALTERLDAAERITDRAERIDHLITTWVEQVVTAYRTLAPMSRQDPIVRRHERISRDLDALSERALHLMFGPAPTVDEQAAYWLISDLGVVNRRLTHLSDDDLRATLTRLCRRVVGDLRSGTA</sequence>
<evidence type="ECO:0000256" key="3">
    <source>
        <dbReference type="ARBA" id="ARBA00023163"/>
    </source>
</evidence>
<dbReference type="InterPro" id="IPR050109">
    <property type="entry name" value="HTH-type_TetR-like_transc_reg"/>
</dbReference>
<dbReference type="SUPFAM" id="SSF46689">
    <property type="entry name" value="Homeodomain-like"/>
    <property type="match status" value="1"/>
</dbReference>
<evidence type="ECO:0000313" key="7">
    <source>
        <dbReference type="Proteomes" id="UP001144096"/>
    </source>
</evidence>
<dbReference type="RefSeq" id="WP_257924424.1">
    <property type="nucleotide sequence ID" value="NZ_JAMXQV010000021.1"/>
</dbReference>
<proteinExistence type="predicted"/>
<organism evidence="6 7">
    <name type="scientific">Amycolatopsis iheyensis</name>
    <dbReference type="NCBI Taxonomy" id="2945988"/>
    <lineage>
        <taxon>Bacteria</taxon>
        <taxon>Bacillati</taxon>
        <taxon>Actinomycetota</taxon>
        <taxon>Actinomycetes</taxon>
        <taxon>Pseudonocardiales</taxon>
        <taxon>Pseudonocardiaceae</taxon>
        <taxon>Amycolatopsis</taxon>
    </lineage>
</organism>
<keyword evidence="2 4" id="KW-0238">DNA-binding</keyword>
<evidence type="ECO:0000256" key="4">
    <source>
        <dbReference type="PROSITE-ProRule" id="PRU00335"/>
    </source>
</evidence>
<evidence type="ECO:0000259" key="5">
    <source>
        <dbReference type="PROSITE" id="PS50977"/>
    </source>
</evidence>
<dbReference type="Gene3D" id="1.10.357.10">
    <property type="entry name" value="Tetracycline Repressor, domain 2"/>
    <property type="match status" value="1"/>
</dbReference>
<dbReference type="InterPro" id="IPR009057">
    <property type="entry name" value="Homeodomain-like_sf"/>
</dbReference>
<protein>
    <submittedName>
        <fullName evidence="6">TetR/AcrR family transcriptional regulator</fullName>
    </submittedName>
</protein>
<reference evidence="6" key="1">
    <citation type="submission" date="2022-06" db="EMBL/GenBank/DDBJ databases">
        <title>Amycolatopsis iheyaensis sp. nov., a new species of the genus Amycolatopsis isolated from soil in Iheya island, Japan.</title>
        <authorList>
            <person name="Ngamcharungchit C."/>
            <person name="Kanto H."/>
            <person name="Take A."/>
            <person name="Intra B."/>
            <person name="Matsumoto A."/>
            <person name="Panbangred W."/>
            <person name="Inahashi Y."/>
        </authorList>
    </citation>
    <scope>NUCLEOTIDE SEQUENCE</scope>
    <source>
        <strain evidence="6">OK19-0408</strain>
    </source>
</reference>